<name>A0A2U1KST5_ARTAN</name>
<comment type="caution">
    <text evidence="4">The sequence shown here is derived from an EMBL/GenBank/DDBJ whole genome shotgun (WGS) entry which is preliminary data.</text>
</comment>
<dbReference type="AlphaFoldDB" id="A0A2U1KST5"/>
<dbReference type="GO" id="GO:0005524">
    <property type="term" value="F:ATP binding"/>
    <property type="evidence" value="ECO:0007669"/>
    <property type="project" value="UniProtKB-KW"/>
</dbReference>
<gene>
    <name evidence="4" type="ORF">CTI12_AA566500</name>
</gene>
<keyword evidence="5" id="KW-1185">Reference proteome</keyword>
<dbReference type="PANTHER" id="PTHR27001">
    <property type="entry name" value="OS01G0253100 PROTEIN"/>
    <property type="match status" value="1"/>
</dbReference>
<dbReference type="GO" id="GO:0004672">
    <property type="term" value="F:protein kinase activity"/>
    <property type="evidence" value="ECO:0007669"/>
    <property type="project" value="InterPro"/>
</dbReference>
<keyword evidence="4" id="KW-0418">Kinase</keyword>
<dbReference type="EMBL" id="PKPP01014311">
    <property type="protein sequence ID" value="PWA39810.1"/>
    <property type="molecule type" value="Genomic_DNA"/>
</dbReference>
<sequence length="306" mass="34466">MKTNNNNNKNSNLILKIKLLLGSTPSVPVIFLRRFSYNDIKRATDGFSRVIATSSHGASYKAKFQGGRVAVVKEIHLIDQEDDYFYREVQLLGRLHHRHVVALDGFSVGRKRFLVFENSENGSLKEHLNDPLKTPLDWRIRLKIIVGVAAALEYLHFFCDPPVYHVSISSSTIMLDENYNAKLSDVGLLGSGSNQVTAWRTSNCNGTTGQMSGNIMYQLGLLILELITGQSSDRTGADLSQWIEESCFPTSMDNMIDPDLGNNYNTRELKGLLAVARFCIKSEDKPNSFTPQIYRYLQRKVSILKI</sequence>
<dbReference type="PANTHER" id="PTHR27001:SF20">
    <property type="entry name" value="PROTEIN KINASE SUPERFAMILY PROTEIN"/>
    <property type="match status" value="1"/>
</dbReference>
<feature type="domain" description="Protein kinase" evidence="3">
    <location>
        <begin position="45"/>
        <end position="279"/>
    </location>
</feature>
<proteinExistence type="predicted"/>
<dbReference type="Pfam" id="PF07714">
    <property type="entry name" value="PK_Tyr_Ser-Thr"/>
    <property type="match status" value="1"/>
</dbReference>
<evidence type="ECO:0000256" key="2">
    <source>
        <dbReference type="ARBA" id="ARBA00022840"/>
    </source>
</evidence>
<keyword evidence="4" id="KW-0808">Transferase</keyword>
<accession>A0A2U1KST5</accession>
<protein>
    <submittedName>
        <fullName evidence="4">Protein kinase, catalytic domain-containing protein</fullName>
    </submittedName>
</protein>
<reference evidence="4 5" key="1">
    <citation type="journal article" date="2018" name="Mol. Plant">
        <title>The genome of Artemisia annua provides insight into the evolution of Asteraceae family and artemisinin biosynthesis.</title>
        <authorList>
            <person name="Shen Q."/>
            <person name="Zhang L."/>
            <person name="Liao Z."/>
            <person name="Wang S."/>
            <person name="Yan T."/>
            <person name="Shi P."/>
            <person name="Liu M."/>
            <person name="Fu X."/>
            <person name="Pan Q."/>
            <person name="Wang Y."/>
            <person name="Lv Z."/>
            <person name="Lu X."/>
            <person name="Zhang F."/>
            <person name="Jiang W."/>
            <person name="Ma Y."/>
            <person name="Chen M."/>
            <person name="Hao X."/>
            <person name="Li L."/>
            <person name="Tang Y."/>
            <person name="Lv G."/>
            <person name="Zhou Y."/>
            <person name="Sun X."/>
            <person name="Brodelius P.E."/>
            <person name="Rose J.K.C."/>
            <person name="Tang K."/>
        </authorList>
    </citation>
    <scope>NUCLEOTIDE SEQUENCE [LARGE SCALE GENOMIC DNA]</scope>
    <source>
        <strain evidence="5">cv. Huhao1</strain>
        <tissue evidence="4">Leaf</tissue>
    </source>
</reference>
<dbReference type="InterPro" id="IPR011009">
    <property type="entry name" value="Kinase-like_dom_sf"/>
</dbReference>
<organism evidence="4 5">
    <name type="scientific">Artemisia annua</name>
    <name type="common">Sweet wormwood</name>
    <dbReference type="NCBI Taxonomy" id="35608"/>
    <lineage>
        <taxon>Eukaryota</taxon>
        <taxon>Viridiplantae</taxon>
        <taxon>Streptophyta</taxon>
        <taxon>Embryophyta</taxon>
        <taxon>Tracheophyta</taxon>
        <taxon>Spermatophyta</taxon>
        <taxon>Magnoliopsida</taxon>
        <taxon>eudicotyledons</taxon>
        <taxon>Gunneridae</taxon>
        <taxon>Pentapetalae</taxon>
        <taxon>asterids</taxon>
        <taxon>campanulids</taxon>
        <taxon>Asterales</taxon>
        <taxon>Asteraceae</taxon>
        <taxon>Asteroideae</taxon>
        <taxon>Anthemideae</taxon>
        <taxon>Artemisiinae</taxon>
        <taxon>Artemisia</taxon>
    </lineage>
</organism>
<evidence type="ECO:0000256" key="1">
    <source>
        <dbReference type="ARBA" id="ARBA00022741"/>
    </source>
</evidence>
<dbReference type="InterPro" id="IPR001245">
    <property type="entry name" value="Ser-Thr/Tyr_kinase_cat_dom"/>
</dbReference>
<dbReference type="OrthoDB" id="4062651at2759"/>
<evidence type="ECO:0000313" key="4">
    <source>
        <dbReference type="EMBL" id="PWA39810.1"/>
    </source>
</evidence>
<dbReference type="SUPFAM" id="SSF56112">
    <property type="entry name" value="Protein kinase-like (PK-like)"/>
    <property type="match status" value="1"/>
</dbReference>
<dbReference type="GO" id="GO:0005886">
    <property type="term" value="C:plasma membrane"/>
    <property type="evidence" value="ECO:0007669"/>
    <property type="project" value="TreeGrafter"/>
</dbReference>
<evidence type="ECO:0000313" key="5">
    <source>
        <dbReference type="Proteomes" id="UP000245207"/>
    </source>
</evidence>
<dbReference type="InterPro" id="IPR000719">
    <property type="entry name" value="Prot_kinase_dom"/>
</dbReference>
<keyword evidence="2" id="KW-0067">ATP-binding</keyword>
<dbReference type="Gene3D" id="3.30.200.20">
    <property type="entry name" value="Phosphorylase Kinase, domain 1"/>
    <property type="match status" value="1"/>
</dbReference>
<dbReference type="FunFam" id="3.30.200.20:FF:000521">
    <property type="entry name" value="Protein kinase superfamily protein"/>
    <property type="match status" value="1"/>
</dbReference>
<keyword evidence="1" id="KW-0547">Nucleotide-binding</keyword>
<dbReference type="PROSITE" id="PS50011">
    <property type="entry name" value="PROTEIN_KINASE_DOM"/>
    <property type="match status" value="1"/>
</dbReference>
<dbReference type="STRING" id="35608.A0A2U1KST5"/>
<evidence type="ECO:0000259" key="3">
    <source>
        <dbReference type="PROSITE" id="PS50011"/>
    </source>
</evidence>
<dbReference type="Gene3D" id="1.10.510.10">
    <property type="entry name" value="Transferase(Phosphotransferase) domain 1"/>
    <property type="match status" value="1"/>
</dbReference>
<dbReference type="Proteomes" id="UP000245207">
    <property type="component" value="Unassembled WGS sequence"/>
</dbReference>